<evidence type="ECO:0000313" key="1">
    <source>
        <dbReference type="EMBL" id="SDB00064.1"/>
    </source>
</evidence>
<protein>
    <submittedName>
        <fullName evidence="1">Uncharacterized protein</fullName>
    </submittedName>
</protein>
<gene>
    <name evidence="1" type="ORF">SAMN02927914_06839</name>
</gene>
<accession>A0A1G5ZZ83</accession>
<evidence type="ECO:0000313" key="2">
    <source>
        <dbReference type="Proteomes" id="UP000198588"/>
    </source>
</evidence>
<sequence>MRDEGTFERLDLSCREYGAGAGMDHPLLIAGVNLLATGNDQ</sequence>
<dbReference type="EMBL" id="FMXM01000088">
    <property type="protein sequence ID" value="SDB00064.1"/>
    <property type="molecule type" value="Genomic_DNA"/>
</dbReference>
<proteinExistence type="predicted"/>
<organism evidence="1 2">
    <name type="scientific">Mesorhizobium qingshengii</name>
    <dbReference type="NCBI Taxonomy" id="1165689"/>
    <lineage>
        <taxon>Bacteria</taxon>
        <taxon>Pseudomonadati</taxon>
        <taxon>Pseudomonadota</taxon>
        <taxon>Alphaproteobacteria</taxon>
        <taxon>Hyphomicrobiales</taxon>
        <taxon>Phyllobacteriaceae</taxon>
        <taxon>Mesorhizobium</taxon>
    </lineage>
</organism>
<dbReference type="Proteomes" id="UP000198588">
    <property type="component" value="Unassembled WGS sequence"/>
</dbReference>
<dbReference type="AlphaFoldDB" id="A0A1G5ZZ83"/>
<dbReference type="STRING" id="1165689.SAMN02927914_06839"/>
<reference evidence="1 2" key="1">
    <citation type="submission" date="2016-10" db="EMBL/GenBank/DDBJ databases">
        <authorList>
            <person name="de Groot N.N."/>
        </authorList>
    </citation>
    <scope>NUCLEOTIDE SEQUENCE [LARGE SCALE GENOMIC DNA]</scope>
    <source>
        <strain evidence="1 2">CGMCC 1.12097</strain>
    </source>
</reference>
<name>A0A1G5ZZ83_9HYPH</name>